<protein>
    <submittedName>
        <fullName evidence="7">Central glycolytic genes regulator</fullName>
    </submittedName>
</protein>
<dbReference type="Pfam" id="PF21715">
    <property type="entry name" value="CggR_N"/>
    <property type="match status" value="1"/>
</dbReference>
<dbReference type="STRING" id="1529.SAMN04487885_10545"/>
<keyword evidence="4" id="KW-0804">Transcription</keyword>
<dbReference type="PANTHER" id="PTHR34294">
    <property type="entry name" value="TRANSCRIPTIONAL REGULATOR-RELATED"/>
    <property type="match status" value="1"/>
</dbReference>
<dbReference type="InterPro" id="IPR051054">
    <property type="entry name" value="SorC_transcr_regulators"/>
</dbReference>
<accession>A0A1I2KB27</accession>
<dbReference type="InterPro" id="IPR036390">
    <property type="entry name" value="WH_DNA-bd_sf"/>
</dbReference>
<evidence type="ECO:0000313" key="8">
    <source>
        <dbReference type="Proteomes" id="UP000182135"/>
    </source>
</evidence>
<dbReference type="InterPro" id="IPR036388">
    <property type="entry name" value="WH-like_DNA-bd_sf"/>
</dbReference>
<keyword evidence="3" id="KW-0238">DNA-binding</keyword>
<dbReference type="AlphaFoldDB" id="A0A1I2KB27"/>
<sequence>MKEILKLQQKIVPELIEVLEKRYNILRTIYYNGPIGRRVLATELDIGERTVRTEINFLKSQNLINISTPGMTVTDEGEEVLEKLKAFIYELKGLNDLEESLRKVLGAEKVIIVPGNVDEDESVMKDLGKAAAAYVRSILTNDSIITLTGGTTMKEVVDNFPMTNGYDNILILPARGGMGKNVETQANTLAANLSKRLSGNYKMLHIPDSLSDKAISAMLNEEYISDIVGSIKNADILIYGIGKAESMCRKRGMSEEKTQEIMSKGAEGEAFGCYFSEHGEVVYSISSVGINGDDTESIEHLVAVAGGIFKARAIISAQLKNPRSVLVTDEGAAREILHILSKDSKNN</sequence>
<dbReference type="GO" id="GO:0003677">
    <property type="term" value="F:DNA binding"/>
    <property type="evidence" value="ECO:0007669"/>
    <property type="project" value="UniProtKB-KW"/>
</dbReference>
<feature type="domain" description="CggR N-terminal DNA binding" evidence="6">
    <location>
        <begin position="18"/>
        <end position="88"/>
    </location>
</feature>
<evidence type="ECO:0000313" key="7">
    <source>
        <dbReference type="EMBL" id="SFF64265.1"/>
    </source>
</evidence>
<dbReference type="EMBL" id="FOOE01000005">
    <property type="protein sequence ID" value="SFF64265.1"/>
    <property type="molecule type" value="Genomic_DNA"/>
</dbReference>
<evidence type="ECO:0000256" key="3">
    <source>
        <dbReference type="ARBA" id="ARBA00023125"/>
    </source>
</evidence>
<dbReference type="InterPro" id="IPR048715">
    <property type="entry name" value="CggR_N"/>
</dbReference>
<reference evidence="7 8" key="1">
    <citation type="submission" date="2016-10" db="EMBL/GenBank/DDBJ databases">
        <authorList>
            <person name="de Groot N.N."/>
        </authorList>
    </citation>
    <scope>NUCLEOTIDE SEQUENCE [LARGE SCALE GENOMIC DNA]</scope>
    <source>
        <strain evidence="7 8">NLAE-zl-G419</strain>
    </source>
</reference>
<dbReference type="Proteomes" id="UP000182135">
    <property type="component" value="Unassembled WGS sequence"/>
</dbReference>
<dbReference type="RefSeq" id="WP_074844759.1">
    <property type="nucleotide sequence ID" value="NZ_FOOE01000005.1"/>
</dbReference>
<dbReference type="InterPro" id="IPR037171">
    <property type="entry name" value="NagB/RpiA_transferase-like"/>
</dbReference>
<dbReference type="GO" id="GO:0030246">
    <property type="term" value="F:carbohydrate binding"/>
    <property type="evidence" value="ECO:0007669"/>
    <property type="project" value="InterPro"/>
</dbReference>
<gene>
    <name evidence="7" type="ORF">SAMN04487885_10545</name>
</gene>
<dbReference type="PANTHER" id="PTHR34294:SF5">
    <property type="entry name" value="CENTRAL GLYCOLYTIC GENES REGULATOR"/>
    <property type="match status" value="1"/>
</dbReference>
<dbReference type="OrthoDB" id="9793820at2"/>
<keyword evidence="8" id="KW-1185">Reference proteome</keyword>
<evidence type="ECO:0000256" key="4">
    <source>
        <dbReference type="ARBA" id="ARBA00023163"/>
    </source>
</evidence>
<dbReference type="InterPro" id="IPR007324">
    <property type="entry name" value="Sugar-bd_dom_put"/>
</dbReference>
<evidence type="ECO:0000259" key="5">
    <source>
        <dbReference type="Pfam" id="PF04198"/>
    </source>
</evidence>
<dbReference type="SUPFAM" id="SSF46785">
    <property type="entry name" value="Winged helix' DNA-binding domain"/>
    <property type="match status" value="1"/>
</dbReference>
<comment type="similarity">
    <text evidence="1">Belongs to the SorC transcriptional regulatory family.</text>
</comment>
<dbReference type="Gene3D" id="3.40.50.1360">
    <property type="match status" value="1"/>
</dbReference>
<organism evidence="7 8">
    <name type="scientific">Clostridium cadaveris</name>
    <dbReference type="NCBI Taxonomy" id="1529"/>
    <lineage>
        <taxon>Bacteria</taxon>
        <taxon>Bacillati</taxon>
        <taxon>Bacillota</taxon>
        <taxon>Clostridia</taxon>
        <taxon>Eubacteriales</taxon>
        <taxon>Clostridiaceae</taxon>
        <taxon>Clostridium</taxon>
    </lineage>
</organism>
<keyword evidence="2" id="KW-0805">Transcription regulation</keyword>
<dbReference type="eggNOG" id="COG2390">
    <property type="taxonomic scope" value="Bacteria"/>
</dbReference>
<evidence type="ECO:0000259" key="6">
    <source>
        <dbReference type="Pfam" id="PF21715"/>
    </source>
</evidence>
<name>A0A1I2KB27_9CLOT</name>
<evidence type="ECO:0000256" key="2">
    <source>
        <dbReference type="ARBA" id="ARBA00023015"/>
    </source>
</evidence>
<dbReference type="Gene3D" id="1.10.10.10">
    <property type="entry name" value="Winged helix-like DNA-binding domain superfamily/Winged helix DNA-binding domain"/>
    <property type="match status" value="1"/>
</dbReference>
<evidence type="ECO:0000256" key="1">
    <source>
        <dbReference type="ARBA" id="ARBA00010466"/>
    </source>
</evidence>
<dbReference type="SUPFAM" id="SSF100950">
    <property type="entry name" value="NagB/RpiA/CoA transferase-like"/>
    <property type="match status" value="1"/>
</dbReference>
<proteinExistence type="inferred from homology"/>
<feature type="domain" description="Sugar-binding" evidence="5">
    <location>
        <begin position="90"/>
        <end position="337"/>
    </location>
</feature>
<dbReference type="Pfam" id="PF04198">
    <property type="entry name" value="Sugar-bind"/>
    <property type="match status" value="1"/>
</dbReference>